<protein>
    <submittedName>
        <fullName evidence="2">Putative enzyme related to lactoylglutathione lyase</fullName>
    </submittedName>
</protein>
<dbReference type="AlphaFoldDB" id="A0A7Y9XWS2"/>
<keyword evidence="3" id="KW-1185">Reference proteome</keyword>
<gene>
    <name evidence="2" type="ORF">FHS75_002311</name>
</gene>
<sequence length="134" mass="14808">MAEGNGEGRVLGIGGIFLRTDDPGGMAAWYRDNLGIVVTAAGQPDPEGNWTWRQDAGDTVFSMFERKTDYFPADRQVMLNLRVSGLDALVARLSAAGIGAERRDEWDHPDIGRFARIHDPEGNPIELWEPPTLE</sequence>
<comment type="caution">
    <text evidence="2">The sequence shown here is derived from an EMBL/GenBank/DDBJ whole genome shotgun (WGS) entry which is preliminary data.</text>
</comment>
<keyword evidence="2" id="KW-0456">Lyase</keyword>
<dbReference type="InterPro" id="IPR029068">
    <property type="entry name" value="Glyas_Bleomycin-R_OHBP_Dase"/>
</dbReference>
<dbReference type="RefSeq" id="WP_179407835.1">
    <property type="nucleotide sequence ID" value="NZ_BMGF01000004.1"/>
</dbReference>
<dbReference type="Proteomes" id="UP000522081">
    <property type="component" value="Unassembled WGS sequence"/>
</dbReference>
<dbReference type="InterPro" id="IPR037523">
    <property type="entry name" value="VOC_core"/>
</dbReference>
<organism evidence="2 3">
    <name type="scientific">Novosphingobium marinum</name>
    <dbReference type="NCBI Taxonomy" id="1514948"/>
    <lineage>
        <taxon>Bacteria</taxon>
        <taxon>Pseudomonadati</taxon>
        <taxon>Pseudomonadota</taxon>
        <taxon>Alphaproteobacteria</taxon>
        <taxon>Sphingomonadales</taxon>
        <taxon>Sphingomonadaceae</taxon>
        <taxon>Novosphingobium</taxon>
    </lineage>
</organism>
<name>A0A7Y9XWS2_9SPHN</name>
<reference evidence="2 3" key="1">
    <citation type="submission" date="2020-07" db="EMBL/GenBank/DDBJ databases">
        <title>Genomic Encyclopedia of Type Strains, Phase IV (KMG-IV): sequencing the most valuable type-strain genomes for metagenomic binning, comparative biology and taxonomic classification.</title>
        <authorList>
            <person name="Goeker M."/>
        </authorList>
    </citation>
    <scope>NUCLEOTIDE SEQUENCE [LARGE SCALE GENOMIC DNA]</scope>
    <source>
        <strain evidence="2 3">DSM 29043</strain>
    </source>
</reference>
<dbReference type="PROSITE" id="PS51819">
    <property type="entry name" value="VOC"/>
    <property type="match status" value="1"/>
</dbReference>
<evidence type="ECO:0000313" key="3">
    <source>
        <dbReference type="Proteomes" id="UP000522081"/>
    </source>
</evidence>
<dbReference type="InterPro" id="IPR041581">
    <property type="entry name" value="Glyoxalase_6"/>
</dbReference>
<dbReference type="Gene3D" id="3.10.180.10">
    <property type="entry name" value="2,3-Dihydroxybiphenyl 1,2-Dioxygenase, domain 1"/>
    <property type="match status" value="1"/>
</dbReference>
<dbReference type="Pfam" id="PF18029">
    <property type="entry name" value="Glyoxalase_6"/>
    <property type="match status" value="1"/>
</dbReference>
<dbReference type="EMBL" id="JACBZF010000004">
    <property type="protein sequence ID" value="NYH95979.1"/>
    <property type="molecule type" value="Genomic_DNA"/>
</dbReference>
<evidence type="ECO:0000313" key="2">
    <source>
        <dbReference type="EMBL" id="NYH95979.1"/>
    </source>
</evidence>
<accession>A0A7Y9XWS2</accession>
<proteinExistence type="predicted"/>
<feature type="domain" description="VOC" evidence="1">
    <location>
        <begin position="12"/>
        <end position="130"/>
    </location>
</feature>
<dbReference type="SUPFAM" id="SSF54593">
    <property type="entry name" value="Glyoxalase/Bleomycin resistance protein/Dihydroxybiphenyl dioxygenase"/>
    <property type="match status" value="1"/>
</dbReference>
<evidence type="ECO:0000259" key="1">
    <source>
        <dbReference type="PROSITE" id="PS51819"/>
    </source>
</evidence>
<dbReference type="GO" id="GO:0016829">
    <property type="term" value="F:lyase activity"/>
    <property type="evidence" value="ECO:0007669"/>
    <property type="project" value="UniProtKB-KW"/>
</dbReference>